<dbReference type="OrthoDB" id="5367487at2759"/>
<reference evidence="6" key="1">
    <citation type="journal article" date="2014" name="Genome Announc.">
        <title>Genome sequence and annotation of Acremonium chrysogenum, producer of the beta-lactam antibiotic cephalosporin C.</title>
        <authorList>
            <person name="Terfehr D."/>
            <person name="Dahlmann T.A."/>
            <person name="Specht T."/>
            <person name="Zadra I."/>
            <person name="Kuernsteiner H."/>
            <person name="Kueck U."/>
        </authorList>
    </citation>
    <scope>NUCLEOTIDE SEQUENCE [LARGE SCALE GENOMIC DNA]</scope>
    <source>
        <strain evidence="6">ATCC 11550 / CBS 779.69 / DSM 880 / IAM 14645 / JCM 23072 / IMI 49137</strain>
    </source>
</reference>
<dbReference type="SMART" id="SM00066">
    <property type="entry name" value="GAL4"/>
    <property type="match status" value="1"/>
</dbReference>
<dbReference type="SUPFAM" id="SSF57701">
    <property type="entry name" value="Zn2/Cys6 DNA-binding domain"/>
    <property type="match status" value="1"/>
</dbReference>
<name>A0A086T7T8_HAPC1</name>
<dbReference type="Pfam" id="PF00172">
    <property type="entry name" value="Zn_clus"/>
    <property type="match status" value="1"/>
</dbReference>
<dbReference type="EMBL" id="JPKY01000032">
    <property type="protein sequence ID" value="KFH45420.1"/>
    <property type="molecule type" value="Genomic_DNA"/>
</dbReference>
<dbReference type="PROSITE" id="PS00463">
    <property type="entry name" value="ZN2_CY6_FUNGAL_1"/>
    <property type="match status" value="1"/>
</dbReference>
<dbReference type="GO" id="GO:0003677">
    <property type="term" value="F:DNA binding"/>
    <property type="evidence" value="ECO:0007669"/>
    <property type="project" value="InterPro"/>
</dbReference>
<dbReference type="AlphaFoldDB" id="A0A086T7T8"/>
<dbReference type="CDD" id="cd00067">
    <property type="entry name" value="GAL4"/>
    <property type="match status" value="1"/>
</dbReference>
<evidence type="ECO:0000256" key="3">
    <source>
        <dbReference type="SAM" id="MobiDB-lite"/>
    </source>
</evidence>
<dbReference type="PROSITE" id="PS50048">
    <property type="entry name" value="ZN2_CY6_FUNGAL_2"/>
    <property type="match status" value="1"/>
</dbReference>
<feature type="region of interest" description="Disordered" evidence="3">
    <location>
        <begin position="134"/>
        <end position="161"/>
    </location>
</feature>
<accession>A0A086T7T8</accession>
<comment type="caution">
    <text evidence="5">The sequence shown here is derived from an EMBL/GenBank/DDBJ whole genome shotgun (WGS) entry which is preliminary data.</text>
</comment>
<dbReference type="STRING" id="857340.A0A086T7T8"/>
<feature type="region of interest" description="Disordered" evidence="3">
    <location>
        <begin position="63"/>
        <end position="95"/>
    </location>
</feature>
<feature type="compositionally biased region" description="Polar residues" evidence="3">
    <location>
        <begin position="134"/>
        <end position="146"/>
    </location>
</feature>
<keyword evidence="6" id="KW-1185">Reference proteome</keyword>
<dbReference type="CDD" id="cd12148">
    <property type="entry name" value="fungal_TF_MHR"/>
    <property type="match status" value="1"/>
</dbReference>
<evidence type="ECO:0000256" key="1">
    <source>
        <dbReference type="ARBA" id="ARBA00022723"/>
    </source>
</evidence>
<dbReference type="PANTHER" id="PTHR47431">
    <property type="entry name" value="ZN(II)2CYS6 TRANSCRIPTION FACTOR (EUROFUNG)-RELATED"/>
    <property type="match status" value="1"/>
</dbReference>
<keyword evidence="1" id="KW-0479">Metal-binding</keyword>
<dbReference type="InterPro" id="IPR007219">
    <property type="entry name" value="XnlR_reg_dom"/>
</dbReference>
<dbReference type="PROSITE" id="PS51257">
    <property type="entry name" value="PROKAR_LIPOPROTEIN"/>
    <property type="match status" value="1"/>
</dbReference>
<dbReference type="Pfam" id="PF04082">
    <property type="entry name" value="Fungal_trans"/>
    <property type="match status" value="1"/>
</dbReference>
<dbReference type="Proteomes" id="UP000029964">
    <property type="component" value="Unassembled WGS sequence"/>
</dbReference>
<evidence type="ECO:0000313" key="5">
    <source>
        <dbReference type="EMBL" id="KFH45420.1"/>
    </source>
</evidence>
<organism evidence="5 6">
    <name type="scientific">Hapsidospora chrysogenum (strain ATCC 11550 / CBS 779.69 / DSM 880 / IAM 14645 / JCM 23072 / IMI 49137)</name>
    <name type="common">Acremonium chrysogenum</name>
    <dbReference type="NCBI Taxonomy" id="857340"/>
    <lineage>
        <taxon>Eukaryota</taxon>
        <taxon>Fungi</taxon>
        <taxon>Dikarya</taxon>
        <taxon>Ascomycota</taxon>
        <taxon>Pezizomycotina</taxon>
        <taxon>Sordariomycetes</taxon>
        <taxon>Hypocreomycetidae</taxon>
        <taxon>Hypocreales</taxon>
        <taxon>Bionectriaceae</taxon>
        <taxon>Hapsidospora</taxon>
    </lineage>
</organism>
<keyword evidence="2" id="KW-0539">Nucleus</keyword>
<dbReference type="Gene3D" id="4.10.240.10">
    <property type="entry name" value="Zn(2)-C6 fungal-type DNA-binding domain"/>
    <property type="match status" value="1"/>
</dbReference>
<protein>
    <submittedName>
        <fullName evidence="5">Acetamidase regulatory protein-like protein</fullName>
    </submittedName>
</protein>
<dbReference type="InterPro" id="IPR001138">
    <property type="entry name" value="Zn2Cys6_DnaBD"/>
</dbReference>
<evidence type="ECO:0000313" key="6">
    <source>
        <dbReference type="Proteomes" id="UP000029964"/>
    </source>
</evidence>
<dbReference type="HOGENOM" id="CLU_015502_0_1_1"/>
<evidence type="ECO:0000256" key="2">
    <source>
        <dbReference type="ARBA" id="ARBA00023242"/>
    </source>
</evidence>
<evidence type="ECO:0000259" key="4">
    <source>
        <dbReference type="PROSITE" id="PS50048"/>
    </source>
</evidence>
<sequence length="627" mass="68805">MATPTSRESEGSKIGVTVSPNAGTACIVCRTRHLKCDRRSPCSRCIFSGSECRYIPSRRGFNRHRRAASEEPDDEKRNPLASSAGDAPSPTLPTTAEDQLLVGDDAADPFTSSLAWGDQSTPLDSSGLPLYLTQTTSFPLTPSPRDSQPELHPSRLSPTPSPADRCLTSFYRSFHPAHPFVLPEQFLLRLTSESPLDPLLASMRWVGSLYIDMPMPTRAAMFDEAHAKVTDIAARRDGFLVQAMMVLLVGLDGLCEFSKARVMLRAAGQLAVEIGMHTRSFASLHGRGVPVLEESWRRTWWDLYVVDAMVAGLHRAGGFPLRQVHSDVALPCEEWQYISGSIPTPLSIDTLETHVFEATQEPLSAFAYRIQSARTLGRLLQLRPSQGPQDKEFSRIETSLTNWRLHLPRSKSDAVSPDGSLDEVMFQAHMIHHATSILLHYPHSQLDTPSTARNVNSCTAGNGPLLSAAPGSARASSSVFNAHTQHVIAAAGEISRLITHRAPLRAHTPFFTCVVVLASVAQLNQWASLPYAASSSSSSNKKDREQEEAFLRDKIRLSIGALSDMSEVWRTAAVALGQVRGVAREIYQAKKQRLGNGPALQEAITMEEWGRVMEESLTIDVETGWVL</sequence>
<dbReference type="GO" id="GO:0008270">
    <property type="term" value="F:zinc ion binding"/>
    <property type="evidence" value="ECO:0007669"/>
    <property type="project" value="InterPro"/>
</dbReference>
<dbReference type="GO" id="GO:0000981">
    <property type="term" value="F:DNA-binding transcription factor activity, RNA polymerase II-specific"/>
    <property type="evidence" value="ECO:0007669"/>
    <property type="project" value="InterPro"/>
</dbReference>
<dbReference type="InterPro" id="IPR036864">
    <property type="entry name" value="Zn2-C6_fun-type_DNA-bd_sf"/>
</dbReference>
<dbReference type="GO" id="GO:0006351">
    <property type="term" value="P:DNA-templated transcription"/>
    <property type="evidence" value="ECO:0007669"/>
    <property type="project" value="InterPro"/>
</dbReference>
<dbReference type="PANTHER" id="PTHR47431:SF1">
    <property type="entry name" value="ZN(II)2CYS6 TRANSCRIPTION FACTOR (EUROFUNG)"/>
    <property type="match status" value="1"/>
</dbReference>
<proteinExistence type="predicted"/>
<feature type="domain" description="Zn(2)-C6 fungal-type" evidence="4">
    <location>
        <begin position="25"/>
        <end position="54"/>
    </location>
</feature>
<gene>
    <name evidence="5" type="ORF">ACRE_037700</name>
</gene>